<protein>
    <recommendedName>
        <fullName evidence="3">DUF6534 domain-containing protein</fullName>
    </recommendedName>
</protein>
<keyword evidence="2" id="KW-0812">Transmembrane</keyword>
<dbReference type="PANTHER" id="PTHR40465:SF1">
    <property type="entry name" value="DUF6534 DOMAIN-CONTAINING PROTEIN"/>
    <property type="match status" value="1"/>
</dbReference>
<dbReference type="Pfam" id="PF20152">
    <property type="entry name" value="DUF6534"/>
    <property type="match status" value="1"/>
</dbReference>
<keyword evidence="2" id="KW-1133">Transmembrane helix</keyword>
<feature type="region of interest" description="Disordered" evidence="1">
    <location>
        <begin position="294"/>
        <end position="326"/>
    </location>
</feature>
<organism evidence="4 5">
    <name type="scientific">Phanerochaete sordida</name>
    <dbReference type="NCBI Taxonomy" id="48140"/>
    <lineage>
        <taxon>Eukaryota</taxon>
        <taxon>Fungi</taxon>
        <taxon>Dikarya</taxon>
        <taxon>Basidiomycota</taxon>
        <taxon>Agaricomycotina</taxon>
        <taxon>Agaricomycetes</taxon>
        <taxon>Polyporales</taxon>
        <taxon>Phanerochaetaceae</taxon>
        <taxon>Phanerochaete</taxon>
    </lineage>
</organism>
<feature type="domain" description="DUF6534" evidence="3">
    <location>
        <begin position="186"/>
        <end position="271"/>
    </location>
</feature>
<keyword evidence="5" id="KW-1185">Reference proteome</keyword>
<dbReference type="PANTHER" id="PTHR40465">
    <property type="entry name" value="CHROMOSOME 1, WHOLE GENOME SHOTGUN SEQUENCE"/>
    <property type="match status" value="1"/>
</dbReference>
<dbReference type="Proteomes" id="UP000703269">
    <property type="component" value="Unassembled WGS sequence"/>
</dbReference>
<evidence type="ECO:0000256" key="2">
    <source>
        <dbReference type="SAM" id="Phobius"/>
    </source>
</evidence>
<proteinExistence type="predicted"/>
<dbReference type="EMBL" id="BPQB01000010">
    <property type="protein sequence ID" value="GJE88867.1"/>
    <property type="molecule type" value="Genomic_DNA"/>
</dbReference>
<evidence type="ECO:0000256" key="1">
    <source>
        <dbReference type="SAM" id="MobiDB-lite"/>
    </source>
</evidence>
<sequence>MANSLASNMSAIVPAHECSLPERDMGMTAGIILVGGLVTAVLYGMSVMQTFVYYQHGCQHDGRLVKTVVTSLWLVDTFDTILVSHSLYWFLVINYGNPASLEEVSWSISAHLLVTAVTRAAVRSMFTLRLWQFSGKKLFHVVVVGSVTLLGLAFGIVVGLRSISQTFGQHTEDTAFVAAEFANELLGDIFVAFFMCYFLYKSRTGVFRADKIVASLMAYIINTGFLTIGILTASIIAFATERHSLTFVALHFVIGKVHINSYLAMLNARESLRQRMNHATFTVHLSRFQTAPRIANDTPTGPAEDDTHDINNPSTASSVQHASTRAPALRTVRSRGFLRAMGSVRPDSGPANYTYHGARTSEEVPSRAVASLP</sequence>
<evidence type="ECO:0000313" key="5">
    <source>
        <dbReference type="Proteomes" id="UP000703269"/>
    </source>
</evidence>
<keyword evidence="2" id="KW-0472">Membrane</keyword>
<feature type="compositionally biased region" description="Polar residues" evidence="1">
    <location>
        <begin position="310"/>
        <end position="323"/>
    </location>
</feature>
<reference evidence="4 5" key="1">
    <citation type="submission" date="2021-08" db="EMBL/GenBank/DDBJ databases">
        <title>Draft Genome Sequence of Phanerochaete sordida strain YK-624.</title>
        <authorList>
            <person name="Mori T."/>
            <person name="Dohra H."/>
            <person name="Suzuki T."/>
            <person name="Kawagishi H."/>
            <person name="Hirai H."/>
        </authorList>
    </citation>
    <scope>NUCLEOTIDE SEQUENCE [LARGE SCALE GENOMIC DNA]</scope>
    <source>
        <strain evidence="4 5">YK-624</strain>
    </source>
</reference>
<comment type="caution">
    <text evidence="4">The sequence shown here is derived from an EMBL/GenBank/DDBJ whole genome shotgun (WGS) entry which is preliminary data.</text>
</comment>
<feature type="transmembrane region" description="Helical" evidence="2">
    <location>
        <begin position="138"/>
        <end position="161"/>
    </location>
</feature>
<feature type="transmembrane region" description="Helical" evidence="2">
    <location>
        <begin position="29"/>
        <end position="52"/>
    </location>
</feature>
<dbReference type="OrthoDB" id="2535105at2759"/>
<accession>A0A9P3G493</accession>
<gene>
    <name evidence="4" type="ORF">PsYK624_049540</name>
</gene>
<evidence type="ECO:0000313" key="4">
    <source>
        <dbReference type="EMBL" id="GJE88867.1"/>
    </source>
</evidence>
<evidence type="ECO:0000259" key="3">
    <source>
        <dbReference type="Pfam" id="PF20152"/>
    </source>
</evidence>
<feature type="transmembrane region" description="Helical" evidence="2">
    <location>
        <begin position="181"/>
        <end position="200"/>
    </location>
</feature>
<feature type="region of interest" description="Disordered" evidence="1">
    <location>
        <begin position="341"/>
        <end position="373"/>
    </location>
</feature>
<feature type="transmembrane region" description="Helical" evidence="2">
    <location>
        <begin position="245"/>
        <end position="266"/>
    </location>
</feature>
<feature type="transmembrane region" description="Helical" evidence="2">
    <location>
        <begin position="212"/>
        <end position="239"/>
    </location>
</feature>
<dbReference type="AlphaFoldDB" id="A0A9P3G493"/>
<name>A0A9P3G493_9APHY</name>
<dbReference type="InterPro" id="IPR045339">
    <property type="entry name" value="DUF6534"/>
</dbReference>